<dbReference type="VEuPathDB" id="VectorBase:GAUT043511"/>
<evidence type="ECO:0000256" key="3">
    <source>
        <dbReference type="ARBA" id="ARBA00022737"/>
    </source>
</evidence>
<dbReference type="SUPFAM" id="SSF50978">
    <property type="entry name" value="WD40 repeat-like"/>
    <property type="match status" value="1"/>
</dbReference>
<dbReference type="InterPro" id="IPR036322">
    <property type="entry name" value="WD40_repeat_dom_sf"/>
</dbReference>
<evidence type="ECO:0000256" key="1">
    <source>
        <dbReference type="ARBA" id="ARBA00004123"/>
    </source>
</evidence>
<dbReference type="Proteomes" id="UP000078200">
    <property type="component" value="Unassembled WGS sequence"/>
</dbReference>
<name>A0A1A9VPJ7_GLOAU</name>
<sequence>MSSNTKVSTFFVSEKISKVRWLPDYLKESDGFLSGSWDMPKSFVRMWRLQKNMMGDTYSDYVPKCTGKYLVGGDVTGMEMATEDTVIVSCSDGKLTLFKIKRGVEEDILQQIAQSGLLHSINGNPAPCTAISVCGKEVASVGEDGRLNIVDSGSSLTVRRSSIADSCSLLCVLYSNPQEVLTANRMGVIRIFDVRSPMEATAAFMTSCEDDNRSNYVSSLAAHPTQSHIVLAGTEEGSITVWDLRQPGNPASYLSAHNSPITEIRFHRSDPLILFTAAECGELWQWAQLPNIVDSEKLDKMNPWLSGERTKSRIAVSCLITGLRKSINTLDSQSSKTICGGDTEALHLVETVA</sequence>
<evidence type="ECO:0000256" key="2">
    <source>
        <dbReference type="ARBA" id="ARBA00022574"/>
    </source>
</evidence>
<accession>A0A1A9VPJ7</accession>
<dbReference type="STRING" id="7395.A0A1A9VPJ7"/>
<dbReference type="PROSITE" id="PS50082">
    <property type="entry name" value="WD_REPEATS_2"/>
    <property type="match status" value="1"/>
</dbReference>
<evidence type="ECO:0000313" key="7">
    <source>
        <dbReference type="Proteomes" id="UP000078200"/>
    </source>
</evidence>
<dbReference type="SMART" id="SM00320">
    <property type="entry name" value="WD40"/>
    <property type="match status" value="5"/>
</dbReference>
<proteinExistence type="predicted"/>
<dbReference type="AlphaFoldDB" id="A0A1A9VPJ7"/>
<dbReference type="PANTHER" id="PTHR22652">
    <property type="entry name" value="NUCLEOPORIN NUP43"/>
    <property type="match status" value="1"/>
</dbReference>
<organism evidence="6 7">
    <name type="scientific">Glossina austeni</name>
    <name type="common">Savannah tsetse fly</name>
    <dbReference type="NCBI Taxonomy" id="7395"/>
    <lineage>
        <taxon>Eukaryota</taxon>
        <taxon>Metazoa</taxon>
        <taxon>Ecdysozoa</taxon>
        <taxon>Arthropoda</taxon>
        <taxon>Hexapoda</taxon>
        <taxon>Insecta</taxon>
        <taxon>Pterygota</taxon>
        <taxon>Neoptera</taxon>
        <taxon>Endopterygota</taxon>
        <taxon>Diptera</taxon>
        <taxon>Brachycera</taxon>
        <taxon>Muscomorpha</taxon>
        <taxon>Hippoboscoidea</taxon>
        <taxon>Glossinidae</taxon>
        <taxon>Glossina</taxon>
    </lineage>
</organism>
<evidence type="ECO:0000256" key="5">
    <source>
        <dbReference type="PROSITE-ProRule" id="PRU00221"/>
    </source>
</evidence>
<comment type="subcellular location">
    <subcellularLocation>
        <location evidence="1">Nucleus</location>
    </subcellularLocation>
</comment>
<keyword evidence="2 5" id="KW-0853">WD repeat</keyword>
<evidence type="ECO:0000313" key="6">
    <source>
        <dbReference type="EnsemblMetazoa" id="GAUT043511-PA"/>
    </source>
</evidence>
<dbReference type="Pfam" id="PF00400">
    <property type="entry name" value="WD40"/>
    <property type="match status" value="1"/>
</dbReference>
<dbReference type="InterPro" id="IPR001680">
    <property type="entry name" value="WD40_rpt"/>
</dbReference>
<dbReference type="Gene3D" id="2.130.10.10">
    <property type="entry name" value="YVTN repeat-like/Quinoprotein amine dehydrogenase"/>
    <property type="match status" value="1"/>
</dbReference>
<keyword evidence="3" id="KW-0677">Repeat</keyword>
<dbReference type="GO" id="GO:0031080">
    <property type="term" value="C:nuclear pore outer ring"/>
    <property type="evidence" value="ECO:0007669"/>
    <property type="project" value="TreeGrafter"/>
</dbReference>
<dbReference type="PANTHER" id="PTHR22652:SF0">
    <property type="entry name" value="NUCLEOPORIN NUP43"/>
    <property type="match status" value="1"/>
</dbReference>
<evidence type="ECO:0000256" key="4">
    <source>
        <dbReference type="ARBA" id="ARBA00023242"/>
    </source>
</evidence>
<dbReference type="InterPro" id="IPR015943">
    <property type="entry name" value="WD40/YVTN_repeat-like_dom_sf"/>
</dbReference>
<keyword evidence="4" id="KW-0539">Nucleus</keyword>
<feature type="repeat" description="WD" evidence="5">
    <location>
        <begin position="210"/>
        <end position="245"/>
    </location>
</feature>
<reference evidence="6" key="1">
    <citation type="submission" date="2020-05" db="UniProtKB">
        <authorList>
            <consortium name="EnsemblMetazoa"/>
        </authorList>
    </citation>
    <scope>IDENTIFICATION</scope>
    <source>
        <strain evidence="6">TTRI</strain>
    </source>
</reference>
<keyword evidence="7" id="KW-1185">Reference proteome</keyword>
<dbReference type="EnsemblMetazoa" id="GAUT043511-RA">
    <property type="protein sequence ID" value="GAUT043511-PA"/>
    <property type="gene ID" value="GAUT043511"/>
</dbReference>
<protein>
    <submittedName>
        <fullName evidence="6">Uncharacterized protein</fullName>
    </submittedName>
</protein>